<accession>A0ABN5YJ07</accession>
<evidence type="ECO:0000313" key="3">
    <source>
        <dbReference type="Proteomes" id="UP000465622"/>
    </source>
</evidence>
<keyword evidence="1" id="KW-1133">Transmembrane helix</keyword>
<protein>
    <submittedName>
        <fullName evidence="2">Uncharacterized protein</fullName>
    </submittedName>
</protein>
<gene>
    <name evidence="2" type="ORF">MMAGJ_73390</name>
</gene>
<dbReference type="RefSeq" id="WP_163642051.1">
    <property type="nucleotide sequence ID" value="NZ_AP022567.1"/>
</dbReference>
<dbReference type="Proteomes" id="UP000465622">
    <property type="component" value="Chromosome"/>
</dbReference>
<keyword evidence="1" id="KW-0812">Transmembrane</keyword>
<reference evidence="2 3" key="1">
    <citation type="journal article" date="2019" name="Emerg. Microbes Infect.">
        <title>Comprehensive subspecies identification of 175 nontuberculous mycobacteria species based on 7547 genomic profiles.</title>
        <authorList>
            <person name="Matsumoto Y."/>
            <person name="Kinjo T."/>
            <person name="Motooka D."/>
            <person name="Nabeya D."/>
            <person name="Jung N."/>
            <person name="Uechi K."/>
            <person name="Horii T."/>
            <person name="Iida T."/>
            <person name="Fujita J."/>
            <person name="Nakamura S."/>
        </authorList>
    </citation>
    <scope>NUCLEOTIDE SEQUENCE [LARGE SCALE GENOMIC DNA]</scope>
    <source>
        <strain evidence="2 3">JCM 12375</strain>
    </source>
</reference>
<feature type="transmembrane region" description="Helical" evidence="1">
    <location>
        <begin position="20"/>
        <end position="41"/>
    </location>
</feature>
<keyword evidence="1" id="KW-0472">Membrane</keyword>
<keyword evidence="3" id="KW-1185">Reference proteome</keyword>
<evidence type="ECO:0000256" key="1">
    <source>
        <dbReference type="SAM" id="Phobius"/>
    </source>
</evidence>
<organism evidence="2 3">
    <name type="scientific">Mycolicibacterium mageritense</name>
    <name type="common">Mycobacterium mageritense</name>
    <dbReference type="NCBI Taxonomy" id="53462"/>
    <lineage>
        <taxon>Bacteria</taxon>
        <taxon>Bacillati</taxon>
        <taxon>Actinomycetota</taxon>
        <taxon>Actinomycetes</taxon>
        <taxon>Mycobacteriales</taxon>
        <taxon>Mycobacteriaceae</taxon>
        <taxon>Mycolicibacterium</taxon>
    </lineage>
</organism>
<proteinExistence type="predicted"/>
<dbReference type="EMBL" id="AP022567">
    <property type="protein sequence ID" value="BBX38057.1"/>
    <property type="molecule type" value="Genomic_DNA"/>
</dbReference>
<name>A0ABN5YJ07_MYCME</name>
<evidence type="ECO:0000313" key="2">
    <source>
        <dbReference type="EMBL" id="BBX38057.1"/>
    </source>
</evidence>
<sequence length="51" mass="5786">MDLLRRNYDLVATAGTGATFVVLGVPWWLWAAYGVMVTLQIGNRFVRGWSR</sequence>